<evidence type="ECO:0000256" key="10">
    <source>
        <dbReference type="ARBA" id="ARBA00023002"/>
    </source>
</evidence>
<dbReference type="CDD" id="cd00209">
    <property type="entry name" value="DHFR"/>
    <property type="match status" value="1"/>
</dbReference>
<comment type="catalytic activity">
    <reaction evidence="14">
        <text>(6S)-5,6,7,8-tetrahydrofolate + NADP(+) = 7,8-dihydrofolate + NADPH + H(+)</text>
        <dbReference type="Rhea" id="RHEA:15009"/>
        <dbReference type="ChEBI" id="CHEBI:15378"/>
        <dbReference type="ChEBI" id="CHEBI:57451"/>
        <dbReference type="ChEBI" id="CHEBI:57453"/>
        <dbReference type="ChEBI" id="CHEBI:57783"/>
        <dbReference type="ChEBI" id="CHEBI:58349"/>
        <dbReference type="EC" id="1.5.1.3"/>
    </reaction>
</comment>
<dbReference type="InterPro" id="IPR012262">
    <property type="entry name" value="DHFR-TS"/>
</dbReference>
<dbReference type="InterPro" id="IPR001796">
    <property type="entry name" value="DHFR_dom"/>
</dbReference>
<dbReference type="NCBIfam" id="TIGR03284">
    <property type="entry name" value="thym_sym"/>
    <property type="match status" value="1"/>
</dbReference>
<dbReference type="PIRSF" id="PIRSF000389">
    <property type="entry name" value="DHFR-TS"/>
    <property type="match status" value="1"/>
</dbReference>
<dbReference type="GO" id="GO:0006231">
    <property type="term" value="P:dTMP biosynthetic process"/>
    <property type="evidence" value="ECO:0007669"/>
    <property type="project" value="InterPro"/>
</dbReference>
<comment type="catalytic activity">
    <reaction evidence="13">
        <text>dUMP + (6R)-5,10-methylene-5,6,7,8-tetrahydrofolate = 7,8-dihydrofolate + dTMP</text>
        <dbReference type="Rhea" id="RHEA:12104"/>
        <dbReference type="ChEBI" id="CHEBI:15636"/>
        <dbReference type="ChEBI" id="CHEBI:57451"/>
        <dbReference type="ChEBI" id="CHEBI:63528"/>
        <dbReference type="ChEBI" id="CHEBI:246422"/>
        <dbReference type="EC" id="2.1.1.45"/>
    </reaction>
</comment>
<keyword evidence="5 15" id="KW-0554">One-carbon metabolism</keyword>
<protein>
    <recommendedName>
        <fullName evidence="4 15">Bifunctional dihydrofolate reductase-thymidylate synthase</fullName>
    </recommendedName>
</protein>
<evidence type="ECO:0000256" key="5">
    <source>
        <dbReference type="ARBA" id="ARBA00022563"/>
    </source>
</evidence>
<accession>A0A1R2BY73</accession>
<dbReference type="OrthoDB" id="766at2759"/>
<proteinExistence type="inferred from homology"/>
<evidence type="ECO:0000256" key="1">
    <source>
        <dbReference type="ARBA" id="ARBA00004903"/>
    </source>
</evidence>
<dbReference type="Pfam" id="PF00186">
    <property type="entry name" value="DHFR_1"/>
    <property type="match status" value="1"/>
</dbReference>
<evidence type="ECO:0000313" key="19">
    <source>
        <dbReference type="EMBL" id="OMJ81694.1"/>
    </source>
</evidence>
<dbReference type="HAMAP" id="MF_00008">
    <property type="entry name" value="Thymidy_synth_bact"/>
    <property type="match status" value="1"/>
</dbReference>
<gene>
    <name evidence="19" type="ORF">SteCoe_17804</name>
</gene>
<dbReference type="SUPFAM" id="SSF55831">
    <property type="entry name" value="Thymidylate synthase/dCMP hydroxymethylase"/>
    <property type="match status" value="1"/>
</dbReference>
<evidence type="ECO:0000256" key="14">
    <source>
        <dbReference type="ARBA" id="ARBA00048873"/>
    </source>
</evidence>
<name>A0A1R2BY73_9CILI</name>
<evidence type="ECO:0000256" key="7">
    <source>
        <dbReference type="ARBA" id="ARBA00022679"/>
    </source>
</evidence>
<evidence type="ECO:0000256" key="8">
    <source>
        <dbReference type="ARBA" id="ARBA00022727"/>
    </source>
</evidence>
<dbReference type="AlphaFoldDB" id="A0A1R2BY73"/>
<dbReference type="PROSITE" id="PS51330">
    <property type="entry name" value="DHFR_2"/>
    <property type="match status" value="1"/>
</dbReference>
<evidence type="ECO:0000256" key="3">
    <source>
        <dbReference type="ARBA" id="ARBA00010176"/>
    </source>
</evidence>
<keyword evidence="7 15" id="KW-0808">Transferase</keyword>
<evidence type="ECO:0000256" key="17">
    <source>
        <dbReference type="PROSITE-ProRule" id="PRU10016"/>
    </source>
</evidence>
<evidence type="ECO:0000256" key="15">
    <source>
        <dbReference type="PIRNR" id="PIRNR000389"/>
    </source>
</evidence>
<keyword evidence="6 15" id="KW-0489">Methyltransferase</keyword>
<dbReference type="SUPFAM" id="SSF53597">
    <property type="entry name" value="Dihydrofolate reductase-like"/>
    <property type="match status" value="1"/>
</dbReference>
<feature type="domain" description="DHFR" evidence="18">
    <location>
        <begin position="4"/>
        <end position="176"/>
    </location>
</feature>
<evidence type="ECO:0000313" key="20">
    <source>
        <dbReference type="Proteomes" id="UP000187209"/>
    </source>
</evidence>
<dbReference type="NCBIfam" id="NF002497">
    <property type="entry name" value="PRK01827.1-3"/>
    <property type="match status" value="1"/>
</dbReference>
<dbReference type="InterPro" id="IPR023451">
    <property type="entry name" value="Thymidate_synth/dCMP_Mease_dom"/>
</dbReference>
<dbReference type="GO" id="GO:0046654">
    <property type="term" value="P:tetrahydrofolate biosynthetic process"/>
    <property type="evidence" value="ECO:0007669"/>
    <property type="project" value="UniProtKB-UniPathway"/>
</dbReference>
<dbReference type="Proteomes" id="UP000187209">
    <property type="component" value="Unassembled WGS sequence"/>
</dbReference>
<dbReference type="PANTHER" id="PTHR11548">
    <property type="entry name" value="THYMIDYLATE SYNTHASE 1"/>
    <property type="match status" value="1"/>
</dbReference>
<keyword evidence="11" id="KW-0511">Multifunctional enzyme</keyword>
<dbReference type="Gene3D" id="3.30.572.10">
    <property type="entry name" value="Thymidylate synthase/dCMP hydroxymethylase domain"/>
    <property type="match status" value="1"/>
</dbReference>
<keyword evidence="8 15" id="KW-0545">Nucleotide biosynthesis</keyword>
<dbReference type="InterPro" id="IPR045097">
    <property type="entry name" value="Thymidate_synth/dCMP_Mease"/>
</dbReference>
<reference evidence="19 20" key="1">
    <citation type="submission" date="2016-11" db="EMBL/GenBank/DDBJ databases">
        <title>The macronuclear genome of Stentor coeruleus: a giant cell with tiny introns.</title>
        <authorList>
            <person name="Slabodnick M."/>
            <person name="Ruby J.G."/>
            <person name="Reiff S.B."/>
            <person name="Swart E.C."/>
            <person name="Gosai S."/>
            <person name="Prabakaran S."/>
            <person name="Witkowska E."/>
            <person name="Larue G.E."/>
            <person name="Fisher S."/>
            <person name="Freeman R.M."/>
            <person name="Gunawardena J."/>
            <person name="Chu W."/>
            <person name="Stover N.A."/>
            <person name="Gregory B.D."/>
            <person name="Nowacki M."/>
            <person name="Derisi J."/>
            <person name="Roy S.W."/>
            <person name="Marshall W.F."/>
            <person name="Sood P."/>
        </authorList>
    </citation>
    <scope>NUCLEOTIDE SEQUENCE [LARGE SCALE GENOMIC DNA]</scope>
    <source>
        <strain evidence="19">WM001</strain>
    </source>
</reference>
<keyword evidence="10 15" id="KW-0560">Oxidoreductase</keyword>
<dbReference type="CDD" id="cd00351">
    <property type="entry name" value="TS_Pyrimidine_HMase"/>
    <property type="match status" value="1"/>
</dbReference>
<evidence type="ECO:0000256" key="9">
    <source>
        <dbReference type="ARBA" id="ARBA00022857"/>
    </source>
</evidence>
<dbReference type="GO" id="GO:0004146">
    <property type="term" value="F:dihydrofolate reductase activity"/>
    <property type="evidence" value="ECO:0007669"/>
    <property type="project" value="UniProtKB-EC"/>
</dbReference>
<dbReference type="GO" id="GO:0032259">
    <property type="term" value="P:methylation"/>
    <property type="evidence" value="ECO:0007669"/>
    <property type="project" value="UniProtKB-KW"/>
</dbReference>
<comment type="pathway">
    <text evidence="1 15">Cofactor biosynthesis; tetrahydrofolate biosynthesis; 5,6,7,8-tetrahydrofolate from 7,8-dihydrofolate: step 1/1.</text>
</comment>
<dbReference type="InterPro" id="IPR000398">
    <property type="entry name" value="Thymidylate_synthase"/>
</dbReference>
<sequence length="476" mass="54149">MARDFALVVAISKNKGIGKNGKLPWEISADMKHFKQLTLTGLCENSVIMGRNTWESIPEKFRPLAKRKNIVISSSLQSEKCIVVRTFEEALANASGNIFVIGGTQVFNQALSPELIQYCKQIYITRIAQSIECDVFFPDPSPDIFHETFLSRFSLVKVSKTFVDKDLAYDFALYNNKNCLELADMTNYPEHEEYQYLALVKEIIDKGAKRDDRTKVGTFSVFGRMSRYSLSETFPIFTTKLVFWKAVVEELLWFIRGSTNANELSAKGVHIWDANGSRDFLDKLGFNDREVGDLGPVYGFQWRHFGAEYTNMNADYTNQGVDQLAEVIKLIKTDPDSRRIVMSAWNPKSQPFMALPPCHVLCQFFVENGKLNCLMYQRSGDMGLGVPFNVASYSLLTCLIAQVCDLQRGDFVHVIGDTHVYTNHIEPLKIQLTRHPHPFPVLKLNPSVKNIENFTFADIKLENYLKHAKIPMDMAV</sequence>
<dbReference type="PROSITE" id="PS00075">
    <property type="entry name" value="DHFR_1"/>
    <property type="match status" value="1"/>
</dbReference>
<dbReference type="Gene3D" id="3.40.430.10">
    <property type="entry name" value="Dihydrofolate Reductase, subunit A"/>
    <property type="match status" value="1"/>
</dbReference>
<evidence type="ECO:0000256" key="11">
    <source>
        <dbReference type="ARBA" id="ARBA00023268"/>
    </source>
</evidence>
<keyword evidence="20" id="KW-1185">Reference proteome</keyword>
<dbReference type="PANTHER" id="PTHR11548:SF2">
    <property type="entry name" value="THYMIDYLATE SYNTHASE"/>
    <property type="match status" value="1"/>
</dbReference>
<dbReference type="InterPro" id="IPR020940">
    <property type="entry name" value="Thymidylate_synthase_AS"/>
</dbReference>
<comment type="function">
    <text evidence="12">Bifunctional enzyme. Involved in de novo dTMP biosynthesis. Key enzyme in folate metabolism. Catalyzes an essential reaction for de novo glycine and purine synthesis, DNA precursor synthesis, and for the conversion of dUMP to dTMP.</text>
</comment>
<dbReference type="PRINTS" id="PR00108">
    <property type="entry name" value="THYMDSNTHASE"/>
</dbReference>
<comment type="caution">
    <text evidence="19">The sequence shown here is derived from an EMBL/GenBank/DDBJ whole genome shotgun (WGS) entry which is preliminary data.</text>
</comment>
<dbReference type="PROSITE" id="PS00091">
    <property type="entry name" value="THYMIDYLATE_SYNTHASE"/>
    <property type="match status" value="1"/>
</dbReference>
<feature type="active site" evidence="16 17">
    <location>
        <position position="358"/>
    </location>
</feature>
<evidence type="ECO:0000256" key="12">
    <source>
        <dbReference type="ARBA" id="ARBA00025154"/>
    </source>
</evidence>
<evidence type="ECO:0000256" key="13">
    <source>
        <dbReference type="ARBA" id="ARBA00047344"/>
    </source>
</evidence>
<organism evidence="19 20">
    <name type="scientific">Stentor coeruleus</name>
    <dbReference type="NCBI Taxonomy" id="5963"/>
    <lineage>
        <taxon>Eukaryota</taxon>
        <taxon>Sar</taxon>
        <taxon>Alveolata</taxon>
        <taxon>Ciliophora</taxon>
        <taxon>Postciliodesmatophora</taxon>
        <taxon>Heterotrichea</taxon>
        <taxon>Heterotrichida</taxon>
        <taxon>Stentoridae</taxon>
        <taxon>Stentor</taxon>
    </lineage>
</organism>
<dbReference type="GO" id="GO:0005829">
    <property type="term" value="C:cytosol"/>
    <property type="evidence" value="ECO:0007669"/>
    <property type="project" value="TreeGrafter"/>
</dbReference>
<evidence type="ECO:0000256" key="4">
    <source>
        <dbReference type="ARBA" id="ARBA00019798"/>
    </source>
</evidence>
<dbReference type="Pfam" id="PF00303">
    <property type="entry name" value="Thymidylat_synt"/>
    <property type="match status" value="1"/>
</dbReference>
<keyword evidence="9" id="KW-0521">NADP</keyword>
<dbReference type="GO" id="GO:0005739">
    <property type="term" value="C:mitochondrion"/>
    <property type="evidence" value="ECO:0007669"/>
    <property type="project" value="TreeGrafter"/>
</dbReference>
<dbReference type="GO" id="GO:0004799">
    <property type="term" value="F:thymidylate synthase activity"/>
    <property type="evidence" value="ECO:0007669"/>
    <property type="project" value="UniProtKB-EC"/>
</dbReference>
<evidence type="ECO:0000256" key="6">
    <source>
        <dbReference type="ARBA" id="ARBA00022603"/>
    </source>
</evidence>
<comment type="similarity">
    <text evidence="2 15">In the C-terminal section; belongs to the thymidylate synthase family.</text>
</comment>
<dbReference type="UniPathway" id="UPA00077">
    <property type="reaction ID" value="UER00158"/>
</dbReference>
<dbReference type="FunFam" id="3.30.572.10:FF:000002">
    <property type="entry name" value="Possible thymidylate synthase"/>
    <property type="match status" value="1"/>
</dbReference>
<dbReference type="EMBL" id="MPUH01000370">
    <property type="protein sequence ID" value="OMJ81694.1"/>
    <property type="molecule type" value="Genomic_DNA"/>
</dbReference>
<evidence type="ECO:0000259" key="18">
    <source>
        <dbReference type="PROSITE" id="PS51330"/>
    </source>
</evidence>
<dbReference type="InterPro" id="IPR024072">
    <property type="entry name" value="DHFR-like_dom_sf"/>
</dbReference>
<comment type="similarity">
    <text evidence="3 15">In the N-terminal section; belongs to the dihydrofolate reductase family.</text>
</comment>
<dbReference type="GO" id="GO:0006730">
    <property type="term" value="P:one-carbon metabolic process"/>
    <property type="evidence" value="ECO:0007669"/>
    <property type="project" value="UniProtKB-KW"/>
</dbReference>
<dbReference type="InterPro" id="IPR017925">
    <property type="entry name" value="DHFR_CS"/>
</dbReference>
<dbReference type="InterPro" id="IPR036926">
    <property type="entry name" value="Thymidate_synth/dCMP_Mease_sf"/>
</dbReference>
<evidence type="ECO:0000256" key="16">
    <source>
        <dbReference type="PIRSR" id="PIRSR000389-1"/>
    </source>
</evidence>
<evidence type="ECO:0000256" key="2">
    <source>
        <dbReference type="ARBA" id="ARBA00006900"/>
    </source>
</evidence>